<evidence type="ECO:0000256" key="4">
    <source>
        <dbReference type="ARBA" id="ARBA00023098"/>
    </source>
</evidence>
<dbReference type="Gene3D" id="3.90.226.10">
    <property type="entry name" value="2-enoyl-CoA Hydratase, Chain A, domain 1"/>
    <property type="match status" value="1"/>
</dbReference>
<dbReference type="GeneID" id="93382543"/>
<evidence type="ECO:0000313" key="6">
    <source>
        <dbReference type="EMBL" id="MDV7694422.1"/>
    </source>
</evidence>
<dbReference type="PROSITE" id="PS50980">
    <property type="entry name" value="COA_CT_NTER"/>
    <property type="match status" value="1"/>
</dbReference>
<dbReference type="Proteomes" id="UP001275867">
    <property type="component" value="Unassembled WGS sequence"/>
</dbReference>
<dbReference type="GO" id="GO:0009317">
    <property type="term" value="C:acetyl-CoA carboxylase complex"/>
    <property type="evidence" value="ECO:0007669"/>
    <property type="project" value="InterPro"/>
</dbReference>
<evidence type="ECO:0000313" key="9">
    <source>
        <dbReference type="Proteomes" id="UP001275867"/>
    </source>
</evidence>
<dbReference type="Proteomes" id="UP000077280">
    <property type="component" value="Unassembled WGS sequence"/>
</dbReference>
<dbReference type="GO" id="GO:0008270">
    <property type="term" value="F:zinc ion binding"/>
    <property type="evidence" value="ECO:0007669"/>
    <property type="project" value="UniProtKB-KW"/>
</dbReference>
<dbReference type="OrthoDB" id="9772975at2"/>
<keyword evidence="8" id="KW-1185">Reference proteome</keyword>
<proteinExistence type="predicted"/>
<keyword evidence="1" id="KW-0444">Lipid biosynthesis</keyword>
<dbReference type="SUPFAM" id="SSF52096">
    <property type="entry name" value="ClpP/crotonase"/>
    <property type="match status" value="1"/>
</dbReference>
<evidence type="ECO:0000259" key="5">
    <source>
        <dbReference type="PROSITE" id="PS50980"/>
    </source>
</evidence>
<dbReference type="EMBL" id="WERX01000016">
    <property type="protein sequence ID" value="MDV7694422.1"/>
    <property type="molecule type" value="Genomic_DNA"/>
</dbReference>
<keyword evidence="3" id="KW-0863">Zinc-finger</keyword>
<dbReference type="InterPro" id="IPR029045">
    <property type="entry name" value="ClpP/crotonase-like_dom_sf"/>
</dbReference>
<evidence type="ECO:0000256" key="2">
    <source>
        <dbReference type="ARBA" id="ARBA00022679"/>
    </source>
</evidence>
<dbReference type="GO" id="GO:0003989">
    <property type="term" value="F:acetyl-CoA carboxylase activity"/>
    <property type="evidence" value="ECO:0007669"/>
    <property type="project" value="InterPro"/>
</dbReference>
<name>A0A176TKU8_9LACO</name>
<evidence type="ECO:0000256" key="1">
    <source>
        <dbReference type="ARBA" id="ARBA00022516"/>
    </source>
</evidence>
<comment type="caution">
    <text evidence="6">The sequence shown here is derived from an EMBL/GenBank/DDBJ whole genome shotgun (WGS) entry which is preliminary data.</text>
</comment>
<sequence>MSHMPEKNSWQVCQHCGKHVHDLQWAPDFRCPFCGVLQRLTADQRLKITVDAGSWQKIDLKFQTTNFLNFPGYSEKLKRAKTTTDDEEAIKIGIANIGGFPVAMGVMDSHFMMGTLNTTVGSAIKQIMQIAIEQQLPLIFFVASGGARMQEGIFSLLQMNTILNQWPDLETTKHVVINVLTDPTMGGVSASFGFKADYVLAEDHAQIGFAGKRVIGQTTHEKPAENFQTAEDLLTHGLVDQVVARENMRTKLITLLRLHSGDDVHD</sequence>
<dbReference type="RefSeq" id="WP_057784537.1">
    <property type="nucleotide sequence ID" value="NZ_BJWE01000025.1"/>
</dbReference>
<reference evidence="7 8" key="1">
    <citation type="submission" date="2016-05" db="EMBL/GenBank/DDBJ databases">
        <title>Draft genome sequence of Pediococcus parvulus 2.6, a probiotic beta-glucan producer strain.</title>
        <authorList>
            <person name="Mohedano M.L."/>
            <person name="Perez-Ramos A."/>
            <person name="Duenas M.T."/>
            <person name="Lamontanara A."/>
            <person name="Orru L."/>
            <person name="Spano G."/>
            <person name="Capozzi V."/>
            <person name="Lopez P."/>
        </authorList>
    </citation>
    <scope>NUCLEOTIDE SEQUENCE [LARGE SCALE GENOMIC DNA]</scope>
    <source>
        <strain evidence="7 8">2.6</strain>
    </source>
</reference>
<dbReference type="AlphaFoldDB" id="A0A176TKU8"/>
<feature type="domain" description="CoA carboxyltransferase N-terminal" evidence="5">
    <location>
        <begin position="9"/>
        <end position="266"/>
    </location>
</feature>
<evidence type="ECO:0000313" key="8">
    <source>
        <dbReference type="Proteomes" id="UP000077280"/>
    </source>
</evidence>
<dbReference type="InterPro" id="IPR000438">
    <property type="entry name" value="Acetyl_CoA_COase_Trfase_b_su"/>
</dbReference>
<keyword evidence="2 6" id="KW-0808">Transferase</keyword>
<dbReference type="InterPro" id="IPR034733">
    <property type="entry name" value="AcCoA_carboxyl_beta"/>
</dbReference>
<dbReference type="Pfam" id="PF01039">
    <property type="entry name" value="Carboxyl_trans"/>
    <property type="match status" value="1"/>
</dbReference>
<organism evidence="6 9">
    <name type="scientific">Pediococcus parvulus</name>
    <dbReference type="NCBI Taxonomy" id="54062"/>
    <lineage>
        <taxon>Bacteria</taxon>
        <taxon>Bacillati</taxon>
        <taxon>Bacillota</taxon>
        <taxon>Bacilli</taxon>
        <taxon>Lactobacillales</taxon>
        <taxon>Lactobacillaceae</taxon>
        <taxon>Pediococcus</taxon>
    </lineage>
</organism>
<evidence type="ECO:0000313" key="7">
    <source>
        <dbReference type="EMBL" id="OAD64172.1"/>
    </source>
</evidence>
<gene>
    <name evidence="7" type="ORF">A7K95_06145</name>
    <name evidence="6" type="ORF">GA842_05950</name>
</gene>
<dbReference type="PANTHER" id="PTHR42995">
    <property type="entry name" value="ACETYL-COENZYME A CARBOXYLASE CARBOXYL TRANSFERASE SUBUNIT BETA, CHLOROPLASTIC"/>
    <property type="match status" value="1"/>
</dbReference>
<dbReference type="GO" id="GO:2001295">
    <property type="term" value="P:malonyl-CoA biosynthetic process"/>
    <property type="evidence" value="ECO:0007669"/>
    <property type="project" value="TreeGrafter"/>
</dbReference>
<accession>A0A176TKU8</accession>
<keyword evidence="3" id="KW-0862">Zinc</keyword>
<evidence type="ECO:0000256" key="3">
    <source>
        <dbReference type="ARBA" id="ARBA00022771"/>
    </source>
</evidence>
<protein>
    <submittedName>
        <fullName evidence="6">Acetyl-CoA carboxyl transferase</fullName>
    </submittedName>
</protein>
<dbReference type="EMBL" id="LXND01000042">
    <property type="protein sequence ID" value="OAD64172.1"/>
    <property type="molecule type" value="Genomic_DNA"/>
</dbReference>
<dbReference type="GO" id="GO:0016740">
    <property type="term" value="F:transferase activity"/>
    <property type="evidence" value="ECO:0007669"/>
    <property type="project" value="UniProtKB-KW"/>
</dbReference>
<dbReference type="PANTHER" id="PTHR42995:SF5">
    <property type="entry name" value="ACETYL-COENZYME A CARBOXYLASE CARBOXYL TRANSFERASE SUBUNIT BETA, CHLOROPLASTIC"/>
    <property type="match status" value="1"/>
</dbReference>
<keyword evidence="3" id="KW-0479">Metal-binding</keyword>
<dbReference type="PRINTS" id="PR01070">
    <property type="entry name" value="ACCCTRFRASEB"/>
</dbReference>
<dbReference type="GO" id="GO:0006633">
    <property type="term" value="P:fatty acid biosynthetic process"/>
    <property type="evidence" value="ECO:0007669"/>
    <property type="project" value="InterPro"/>
</dbReference>
<keyword evidence="4" id="KW-0443">Lipid metabolism</keyword>
<dbReference type="InterPro" id="IPR011762">
    <property type="entry name" value="COA_CT_N"/>
</dbReference>
<reference evidence="6" key="2">
    <citation type="submission" date="2019-10" db="EMBL/GenBank/DDBJ databases">
        <title>Malate fermentation in French cider.</title>
        <authorList>
            <person name="Cousin F.J."/>
            <person name="Medina Fernandez S."/>
            <person name="Misery B."/>
            <person name="Laplace J.-M."/>
            <person name="Cretenet M."/>
        </authorList>
    </citation>
    <scope>NUCLEOTIDE SEQUENCE</scope>
    <source>
        <strain evidence="6">UCMA15901</strain>
    </source>
</reference>